<dbReference type="Proteomes" id="UP001168423">
    <property type="component" value="Unassembled WGS sequence"/>
</dbReference>
<comment type="caution">
    <text evidence="2">The sequence shown here is derived from an EMBL/GenBank/DDBJ whole genome shotgun (WGS) entry which is preliminary data.</text>
</comment>
<keyword evidence="3" id="KW-1185">Reference proteome</keyword>
<dbReference type="NCBIfam" id="TIGR01300">
    <property type="entry name" value="CPA3_mnhG_phaG"/>
    <property type="match status" value="1"/>
</dbReference>
<dbReference type="InterPro" id="IPR005133">
    <property type="entry name" value="PhaG_MnhG_YufB"/>
</dbReference>
<dbReference type="RefSeq" id="WP_301678385.1">
    <property type="nucleotide sequence ID" value="NZ_VCYI01000020.1"/>
</dbReference>
<dbReference type="PANTHER" id="PTHR34703:SF1">
    <property type="entry name" value="ANTIPORTER SUBUNIT MNHG2-RELATED"/>
    <property type="match status" value="1"/>
</dbReference>
<gene>
    <name evidence="2" type="ORF">FGW20_12250</name>
</gene>
<proteinExistence type="predicted"/>
<feature type="transmembrane region" description="Helical" evidence="1">
    <location>
        <begin position="67"/>
        <end position="89"/>
    </location>
</feature>
<keyword evidence="1" id="KW-0472">Membrane</keyword>
<dbReference type="Pfam" id="PF03334">
    <property type="entry name" value="PhaG_MnhG_YufB"/>
    <property type="match status" value="1"/>
</dbReference>
<keyword evidence="1" id="KW-0812">Transmembrane</keyword>
<protein>
    <submittedName>
        <fullName evidence="2">Monovalent cation/H(+) antiporter subunit G</fullName>
    </submittedName>
</protein>
<dbReference type="PANTHER" id="PTHR34703">
    <property type="entry name" value="ANTIPORTER SUBUNIT MNHG2-RELATED"/>
    <property type="match status" value="1"/>
</dbReference>
<feature type="transmembrane region" description="Helical" evidence="1">
    <location>
        <begin position="7"/>
        <end position="27"/>
    </location>
</feature>
<dbReference type="EMBL" id="VCYI01000020">
    <property type="protein sequence ID" value="MDN7013787.1"/>
    <property type="molecule type" value="Genomic_DNA"/>
</dbReference>
<reference evidence="2" key="1">
    <citation type="submission" date="2019-05" db="EMBL/GenBank/DDBJ databases">
        <title>Isolation and characterization of methanogens from the cold seep sediment at Four-Way Closure Ridge.</title>
        <authorList>
            <person name="You Y.-T."/>
            <person name="Chen S.-C."/>
            <person name="Zhang W.-L."/>
            <person name="Lai M.-C."/>
        </authorList>
    </citation>
    <scope>NUCLEOTIDE SEQUENCE</scope>
    <source>
        <strain evidence="2">FWC-SCC3</strain>
    </source>
</reference>
<keyword evidence="1" id="KW-1133">Transmembrane helix</keyword>
<organism evidence="2 3">
    <name type="scientific">Methanoculleus methanifontis</name>
    <dbReference type="NCBI Taxonomy" id="2584086"/>
    <lineage>
        <taxon>Archaea</taxon>
        <taxon>Methanobacteriati</taxon>
        <taxon>Methanobacteriota</taxon>
        <taxon>Stenosarchaea group</taxon>
        <taxon>Methanomicrobia</taxon>
        <taxon>Methanomicrobiales</taxon>
        <taxon>Methanomicrobiaceae</taxon>
        <taxon>Methanoculleus</taxon>
    </lineage>
</organism>
<evidence type="ECO:0000256" key="1">
    <source>
        <dbReference type="SAM" id="Phobius"/>
    </source>
</evidence>
<accession>A0ABT8M5E9</accession>
<name>A0ABT8M5E9_9EURY</name>
<evidence type="ECO:0000313" key="3">
    <source>
        <dbReference type="Proteomes" id="UP001168423"/>
    </source>
</evidence>
<evidence type="ECO:0000313" key="2">
    <source>
        <dbReference type="EMBL" id="MDN7013787.1"/>
    </source>
</evidence>
<sequence length="104" mass="11415">MRLLNSLALIFIVIGLFFMVVGAVGLVRLPDFYTRAHASGKCDTLGEGMMLVGFILYEGPGLVAVKLLLLVIFIYITSPTAVHALVHFARARGIEPWKKGDARR</sequence>